<keyword evidence="4" id="KW-1185">Reference proteome</keyword>
<evidence type="ECO:0000313" key="3">
    <source>
        <dbReference type="EMBL" id="NDV12793.1"/>
    </source>
</evidence>
<keyword evidence="3" id="KW-0969">Cilium</keyword>
<feature type="compositionally biased region" description="Low complexity" evidence="1">
    <location>
        <begin position="253"/>
        <end position="263"/>
    </location>
</feature>
<dbReference type="Pfam" id="PF02120">
    <property type="entry name" value="Flg_hook"/>
    <property type="match status" value="1"/>
</dbReference>
<evidence type="ECO:0000256" key="1">
    <source>
        <dbReference type="SAM" id="MobiDB-lite"/>
    </source>
</evidence>
<dbReference type="EMBL" id="JAAGAA010000006">
    <property type="protein sequence ID" value="NDV12793.1"/>
    <property type="molecule type" value="Genomic_DNA"/>
</dbReference>
<dbReference type="InterPro" id="IPR021136">
    <property type="entry name" value="Flagellar_hook_control-like_C"/>
</dbReference>
<proteinExistence type="predicted"/>
<keyword evidence="3" id="KW-0282">Flagellum</keyword>
<dbReference type="Gene3D" id="3.30.750.140">
    <property type="match status" value="1"/>
</dbReference>
<dbReference type="PANTHER" id="PTHR37533">
    <property type="entry name" value="FLAGELLAR HOOK-LENGTH CONTROL PROTEIN"/>
    <property type="match status" value="1"/>
</dbReference>
<accession>A0A6B2KRT9</accession>
<organism evidence="3 4">
    <name type="scientific">Crenobacter caeni</name>
    <dbReference type="NCBI Taxonomy" id="2705474"/>
    <lineage>
        <taxon>Bacteria</taxon>
        <taxon>Pseudomonadati</taxon>
        <taxon>Pseudomonadota</taxon>
        <taxon>Betaproteobacteria</taxon>
        <taxon>Neisseriales</taxon>
        <taxon>Neisseriaceae</taxon>
        <taxon>Crenobacter</taxon>
    </lineage>
</organism>
<dbReference type="InterPro" id="IPR038610">
    <property type="entry name" value="FliK-like_C_sf"/>
</dbReference>
<dbReference type="PANTHER" id="PTHR37533:SF2">
    <property type="entry name" value="FLAGELLAR HOOK-LENGTH CONTROL PROTEIN"/>
    <property type="match status" value="1"/>
</dbReference>
<dbReference type="Proteomes" id="UP000482578">
    <property type="component" value="Unassembled WGS sequence"/>
</dbReference>
<feature type="region of interest" description="Disordered" evidence="1">
    <location>
        <begin position="252"/>
        <end position="304"/>
    </location>
</feature>
<name>A0A6B2KRT9_9NEIS</name>
<evidence type="ECO:0000259" key="2">
    <source>
        <dbReference type="Pfam" id="PF02120"/>
    </source>
</evidence>
<protein>
    <submittedName>
        <fullName evidence="3">Flagellar hook-length control protein FliK</fullName>
    </submittedName>
</protein>
<feature type="region of interest" description="Disordered" evidence="1">
    <location>
        <begin position="84"/>
        <end position="103"/>
    </location>
</feature>
<sequence>MAQVDAEGAEADASLATGALAGVPLAMLVPTPPAVAAMPNMPPMAAPVTTPVTLPAAQGRHASAALPATSLAELAANAAATGLPPVAAGQPEQAGGSPRPERHLATALAPQSAAAPELLADGRALLLPAVPVAGAAGAVMAPHAAQGGQPLPEWAPLSLPARSAAWQDPLRAALGERLTVQSAHGIDRALIRLDPPNLGGVEIALRHEAGVLSVQLTASNAEVARQLSVLSDLLRQDLGNRQYAQVTVEVREGAAGSGQQRQGQGQGQGQEGNPRSPGRALDEDAWAGAERGDRGYASSKQGLA</sequence>
<dbReference type="AlphaFoldDB" id="A0A6B2KRT9"/>
<dbReference type="CDD" id="cd17470">
    <property type="entry name" value="T3SS_Flik_C"/>
    <property type="match status" value="1"/>
</dbReference>
<reference evidence="3 4" key="1">
    <citation type="submission" date="2020-02" db="EMBL/GenBank/DDBJ databases">
        <authorList>
            <person name="Yang Z."/>
        </authorList>
    </citation>
    <scope>NUCLEOTIDE SEQUENCE [LARGE SCALE GENOMIC DNA]</scope>
    <source>
        <strain evidence="3 4">HX-7-9</strain>
    </source>
</reference>
<keyword evidence="3" id="KW-0966">Cell projection</keyword>
<gene>
    <name evidence="3" type="ORF">GZH52_08245</name>
</gene>
<feature type="domain" description="Flagellar hook-length control protein-like C-terminal" evidence="2">
    <location>
        <begin position="176"/>
        <end position="257"/>
    </location>
</feature>
<dbReference type="InterPro" id="IPR052563">
    <property type="entry name" value="FliK"/>
</dbReference>
<evidence type="ECO:0000313" key="4">
    <source>
        <dbReference type="Proteomes" id="UP000482578"/>
    </source>
</evidence>
<comment type="caution">
    <text evidence="3">The sequence shown here is derived from an EMBL/GenBank/DDBJ whole genome shotgun (WGS) entry which is preliminary data.</text>
</comment>